<dbReference type="PANTHER" id="PTHR30329">
    <property type="entry name" value="STATOR ELEMENT OF FLAGELLAR MOTOR COMPLEX"/>
    <property type="match status" value="1"/>
</dbReference>
<name>A0A923PS63_9BACT</name>
<dbReference type="RefSeq" id="WP_187468524.1">
    <property type="nucleotide sequence ID" value="NZ_JACSIT010000153.1"/>
</dbReference>
<dbReference type="CDD" id="cd07185">
    <property type="entry name" value="OmpA_C-like"/>
    <property type="match status" value="1"/>
</dbReference>
<dbReference type="Gene3D" id="3.30.1330.60">
    <property type="entry name" value="OmpA-like domain"/>
    <property type="match status" value="1"/>
</dbReference>
<protein>
    <submittedName>
        <fullName evidence="4">OmpA family protein</fullName>
    </submittedName>
</protein>
<dbReference type="SUPFAM" id="SSF103088">
    <property type="entry name" value="OmpA-like"/>
    <property type="match status" value="1"/>
</dbReference>
<evidence type="ECO:0000259" key="3">
    <source>
        <dbReference type="PROSITE" id="PS51123"/>
    </source>
</evidence>
<dbReference type="PANTHER" id="PTHR30329:SF21">
    <property type="entry name" value="LIPOPROTEIN YIAD-RELATED"/>
    <property type="match status" value="1"/>
</dbReference>
<reference evidence="4" key="1">
    <citation type="submission" date="2020-08" db="EMBL/GenBank/DDBJ databases">
        <title>Lewinella bacteria from marine environments.</title>
        <authorList>
            <person name="Zhong Y."/>
        </authorList>
    </citation>
    <scope>NUCLEOTIDE SEQUENCE</scope>
    <source>
        <strain evidence="4">KCTC 42187</strain>
    </source>
</reference>
<evidence type="ECO:0000256" key="2">
    <source>
        <dbReference type="SAM" id="Coils"/>
    </source>
</evidence>
<keyword evidence="5" id="KW-1185">Reference proteome</keyword>
<organism evidence="4 5">
    <name type="scientific">Neolewinella lacunae</name>
    <dbReference type="NCBI Taxonomy" id="1517758"/>
    <lineage>
        <taxon>Bacteria</taxon>
        <taxon>Pseudomonadati</taxon>
        <taxon>Bacteroidota</taxon>
        <taxon>Saprospiria</taxon>
        <taxon>Saprospirales</taxon>
        <taxon>Lewinellaceae</taxon>
        <taxon>Neolewinella</taxon>
    </lineage>
</organism>
<sequence>MKTLPLTLLLTTLLCSCVPRTQYEALVTERNYYRNQATTADSLADQRAISTYDEVELTGGELDQRIRQVEALTATNVALNQSYQALQARYEELLTQSQQMLSTSGEQVTGLQQSLAARTTQVAAREEQLRKLELDLRAREEAIARVEGDYAPAGGGDPTVYGTVASNGGRPPLSGAQNAALKLNTIQNDVSQLLAYLPANSYVLSLAGNNRLHLQLSESILSTDGFNVSPNGQQLLRRLAATLRNYPGTEYTVVGHADGANPNAMRAYEDSTDKAIKVAQQLITFGLDPASITAGGKGFYDPVGDNTTAAGQEANRRTDLYITVPE</sequence>
<keyword evidence="1" id="KW-0472">Membrane</keyword>
<dbReference type="InterPro" id="IPR050330">
    <property type="entry name" value="Bact_OuterMem_StrucFunc"/>
</dbReference>
<comment type="caution">
    <text evidence="4">The sequence shown here is derived from an EMBL/GenBank/DDBJ whole genome shotgun (WGS) entry which is preliminary data.</text>
</comment>
<dbReference type="Proteomes" id="UP000650081">
    <property type="component" value="Unassembled WGS sequence"/>
</dbReference>
<evidence type="ECO:0000313" key="5">
    <source>
        <dbReference type="Proteomes" id="UP000650081"/>
    </source>
</evidence>
<dbReference type="PROSITE" id="PS51123">
    <property type="entry name" value="OMPA_2"/>
    <property type="match status" value="1"/>
</dbReference>
<feature type="domain" description="OmpA-like" evidence="3">
    <location>
        <begin position="208"/>
        <end position="326"/>
    </location>
</feature>
<dbReference type="InterPro" id="IPR006665">
    <property type="entry name" value="OmpA-like"/>
</dbReference>
<dbReference type="InterPro" id="IPR036737">
    <property type="entry name" value="OmpA-like_sf"/>
</dbReference>
<dbReference type="GO" id="GO:0016020">
    <property type="term" value="C:membrane"/>
    <property type="evidence" value="ECO:0007669"/>
    <property type="project" value="UniProtKB-UniRule"/>
</dbReference>
<dbReference type="EMBL" id="JACSIT010000153">
    <property type="protein sequence ID" value="MBC6996514.1"/>
    <property type="molecule type" value="Genomic_DNA"/>
</dbReference>
<gene>
    <name evidence="4" type="ORF">H9S92_20245</name>
</gene>
<accession>A0A923PS63</accession>
<feature type="coiled-coil region" evidence="2">
    <location>
        <begin position="69"/>
        <end position="149"/>
    </location>
</feature>
<dbReference type="AlphaFoldDB" id="A0A923PS63"/>
<proteinExistence type="predicted"/>
<evidence type="ECO:0000256" key="1">
    <source>
        <dbReference type="PROSITE-ProRule" id="PRU00473"/>
    </source>
</evidence>
<evidence type="ECO:0000313" key="4">
    <source>
        <dbReference type="EMBL" id="MBC6996514.1"/>
    </source>
</evidence>
<keyword evidence="2" id="KW-0175">Coiled coil</keyword>
<dbReference type="PROSITE" id="PS51257">
    <property type="entry name" value="PROKAR_LIPOPROTEIN"/>
    <property type="match status" value="1"/>
</dbReference>
<dbReference type="Pfam" id="PF00691">
    <property type="entry name" value="OmpA"/>
    <property type="match status" value="1"/>
</dbReference>